<dbReference type="InterPro" id="IPR044855">
    <property type="entry name" value="CoA-Trfase_III_dom3_sf"/>
</dbReference>
<keyword evidence="3" id="KW-1185">Reference proteome</keyword>
<dbReference type="RefSeq" id="WP_205121401.1">
    <property type="nucleotide sequence ID" value="NZ_JAFBCM010000001.1"/>
</dbReference>
<sequence>MPETDYSGPLEGIRVLDLTRVLSGPYCALLLGELGAEVIKIEKPGRGDHARRPRGGPGDTGLRFLAWNMYRKSLTLDIWQPEGNAIFKKLVEQSDVVLENFRPNVMGKAGLDFETLRSINEGIVLASITGFGQNTSLSQRTAHASVITAFTGVQHMNRFEGGPPTPTPGASPDIAAGTHAAIGIMAALLGRQTTGKGRHVDISMVDCMVGQVAFDVMYVLMTGIAPRERELRAGDGHSTGEAGPAFHECYEAKDGWFYLQADLPAHWQRLANEIGEPHLVDDPRFATEGARSDHKDELDAIFSKWLKQHTKEEAFRILGDAGVPCSPAYSTIEVANHPYLRERNVLHEIDDPRLGKMTVLTPRLRFVGEEQRPPTYAPLLGEHNAEILGDLLGYDEAGMEALKDQGVI</sequence>
<gene>
    <name evidence="2" type="ORF">ACFOUW_13685</name>
</gene>
<dbReference type="PANTHER" id="PTHR48207:SF3">
    <property type="entry name" value="SUCCINATE--HYDROXYMETHYLGLUTARATE COA-TRANSFERASE"/>
    <property type="match status" value="1"/>
</dbReference>
<protein>
    <submittedName>
        <fullName evidence="2">CaiB/BaiF CoA transferase family protein</fullName>
    </submittedName>
</protein>
<dbReference type="Gene3D" id="3.40.50.10540">
    <property type="entry name" value="Crotonobetainyl-coa:carnitine coa-transferase, domain 1"/>
    <property type="match status" value="1"/>
</dbReference>
<evidence type="ECO:0000256" key="1">
    <source>
        <dbReference type="ARBA" id="ARBA00022679"/>
    </source>
</evidence>
<dbReference type="EMBL" id="JBHRZH010000011">
    <property type="protein sequence ID" value="MFC3761888.1"/>
    <property type="molecule type" value="Genomic_DNA"/>
</dbReference>
<dbReference type="PANTHER" id="PTHR48207">
    <property type="entry name" value="SUCCINATE--HYDROXYMETHYLGLUTARATE COA-TRANSFERASE"/>
    <property type="match status" value="1"/>
</dbReference>
<organism evidence="2 3">
    <name type="scientific">Tenggerimyces flavus</name>
    <dbReference type="NCBI Taxonomy" id="1708749"/>
    <lineage>
        <taxon>Bacteria</taxon>
        <taxon>Bacillati</taxon>
        <taxon>Actinomycetota</taxon>
        <taxon>Actinomycetes</taxon>
        <taxon>Propionibacteriales</taxon>
        <taxon>Nocardioidaceae</taxon>
        <taxon>Tenggerimyces</taxon>
    </lineage>
</organism>
<dbReference type="GO" id="GO:0016740">
    <property type="term" value="F:transferase activity"/>
    <property type="evidence" value="ECO:0007669"/>
    <property type="project" value="UniProtKB-KW"/>
</dbReference>
<dbReference type="Proteomes" id="UP001595699">
    <property type="component" value="Unassembled WGS sequence"/>
</dbReference>
<name>A0ABV7YCI6_9ACTN</name>
<dbReference type="Pfam" id="PF02515">
    <property type="entry name" value="CoA_transf_3"/>
    <property type="match status" value="1"/>
</dbReference>
<dbReference type="InterPro" id="IPR023606">
    <property type="entry name" value="CoA-Trfase_III_dom_1_sf"/>
</dbReference>
<dbReference type="Gene3D" id="3.30.1540.10">
    <property type="entry name" value="formyl-coa transferase, domain 3"/>
    <property type="match status" value="1"/>
</dbReference>
<dbReference type="InterPro" id="IPR003673">
    <property type="entry name" value="CoA-Trfase_fam_III"/>
</dbReference>
<evidence type="ECO:0000313" key="3">
    <source>
        <dbReference type="Proteomes" id="UP001595699"/>
    </source>
</evidence>
<dbReference type="InterPro" id="IPR050483">
    <property type="entry name" value="CoA-transferase_III_domain"/>
</dbReference>
<comment type="caution">
    <text evidence="2">The sequence shown here is derived from an EMBL/GenBank/DDBJ whole genome shotgun (WGS) entry which is preliminary data.</text>
</comment>
<proteinExistence type="predicted"/>
<accession>A0ABV7YCI6</accession>
<dbReference type="SUPFAM" id="SSF89796">
    <property type="entry name" value="CoA-transferase family III (CaiB/BaiF)"/>
    <property type="match status" value="1"/>
</dbReference>
<reference evidence="3" key="1">
    <citation type="journal article" date="2019" name="Int. J. Syst. Evol. Microbiol.">
        <title>The Global Catalogue of Microorganisms (GCM) 10K type strain sequencing project: providing services to taxonomists for standard genome sequencing and annotation.</title>
        <authorList>
            <consortium name="The Broad Institute Genomics Platform"/>
            <consortium name="The Broad Institute Genome Sequencing Center for Infectious Disease"/>
            <person name="Wu L."/>
            <person name="Ma J."/>
        </authorList>
    </citation>
    <scope>NUCLEOTIDE SEQUENCE [LARGE SCALE GENOMIC DNA]</scope>
    <source>
        <strain evidence="3">CGMCC 4.7241</strain>
    </source>
</reference>
<keyword evidence="1 2" id="KW-0808">Transferase</keyword>
<evidence type="ECO:0000313" key="2">
    <source>
        <dbReference type="EMBL" id="MFC3761888.1"/>
    </source>
</evidence>